<reference evidence="2 3" key="1">
    <citation type="submission" date="2024-07" db="EMBL/GenBank/DDBJ databases">
        <authorList>
            <person name="Tripathy S."/>
        </authorList>
    </citation>
    <scope>NUCLEOTIDE SEQUENCE [LARGE SCALE GENOMIC DNA]</scope>
    <source>
        <strain evidence="2 3">VB-61278_2</strain>
    </source>
</reference>
<protein>
    <recommendedName>
        <fullName evidence="4">Gas vesicle protein</fullName>
    </recommendedName>
</protein>
<name>A0ABW8X244_9CYAN</name>
<keyword evidence="3" id="KW-1185">Reference proteome</keyword>
<evidence type="ECO:0000313" key="2">
    <source>
        <dbReference type="EMBL" id="MFL9467126.1"/>
    </source>
</evidence>
<dbReference type="Proteomes" id="UP001628874">
    <property type="component" value="Unassembled WGS sequence"/>
</dbReference>
<feature type="coiled-coil region" evidence="1">
    <location>
        <begin position="55"/>
        <end position="85"/>
    </location>
</feature>
<sequence>MNAKLIAFSGIVTAVVGTGIGIAIAHLFPCPYTSQIYKDLDRKYAIVGAVAGLLIGSSQEMIRELKQERDEEEDLLQDLDKAVRSSRGDLNEIPRRRDLPE</sequence>
<organism evidence="2 3">
    <name type="scientific">Scytonema tolypothrichoides VB-61278_2</name>
    <dbReference type="NCBI Taxonomy" id="3232314"/>
    <lineage>
        <taxon>Bacteria</taxon>
        <taxon>Bacillati</taxon>
        <taxon>Cyanobacteriota</taxon>
        <taxon>Cyanophyceae</taxon>
        <taxon>Nostocales</taxon>
        <taxon>Scytonemataceae</taxon>
        <taxon>Scytonema</taxon>
    </lineage>
</organism>
<dbReference type="EMBL" id="JBFQGM010000038">
    <property type="protein sequence ID" value="MFL9467126.1"/>
    <property type="molecule type" value="Genomic_DNA"/>
</dbReference>
<gene>
    <name evidence="2" type="ORF">AB0759_41815</name>
</gene>
<evidence type="ECO:0008006" key="4">
    <source>
        <dbReference type="Google" id="ProtNLM"/>
    </source>
</evidence>
<dbReference type="RefSeq" id="WP_063779439.1">
    <property type="nucleotide sequence ID" value="NZ_JBFQGM010000038.1"/>
</dbReference>
<accession>A0ABW8X244</accession>
<proteinExistence type="predicted"/>
<keyword evidence="1" id="KW-0175">Coiled coil</keyword>
<evidence type="ECO:0000256" key="1">
    <source>
        <dbReference type="SAM" id="Coils"/>
    </source>
</evidence>
<evidence type="ECO:0000313" key="3">
    <source>
        <dbReference type="Proteomes" id="UP001628874"/>
    </source>
</evidence>
<comment type="caution">
    <text evidence="2">The sequence shown here is derived from an EMBL/GenBank/DDBJ whole genome shotgun (WGS) entry which is preliminary data.</text>
</comment>